<proteinExistence type="predicted"/>
<dbReference type="GO" id="GO:1990904">
    <property type="term" value="C:ribonucleoprotein complex"/>
    <property type="evidence" value="ECO:0007669"/>
    <property type="project" value="UniProtKB-KW"/>
</dbReference>
<dbReference type="Gene3D" id="3.30.70.330">
    <property type="match status" value="1"/>
</dbReference>
<evidence type="ECO:0000313" key="3">
    <source>
        <dbReference type="EMBL" id="AIB09643.1"/>
    </source>
</evidence>
<evidence type="ECO:0000313" key="4">
    <source>
        <dbReference type="Proteomes" id="UP000243670"/>
    </source>
</evidence>
<dbReference type="GO" id="GO:0003735">
    <property type="term" value="F:structural constituent of ribosome"/>
    <property type="evidence" value="ECO:0007669"/>
    <property type="project" value="InterPro"/>
</dbReference>
<dbReference type="GO" id="GO:0005840">
    <property type="term" value="C:ribosome"/>
    <property type="evidence" value="ECO:0007669"/>
    <property type="project" value="UniProtKB-KW"/>
</dbReference>
<gene>
    <name evidence="3" type="primary">rpl23</name>
    <name evidence="3" type="ORF">M951_chr1164</name>
</gene>
<geneLocation type="nucleomorph" evidence="3"/>
<name>A0A060DFP0_9EUKA</name>
<protein>
    <submittedName>
        <fullName evidence="3">60S ribosomal protein L23</fullName>
    </submittedName>
</protein>
<keyword evidence="3" id="KW-0542">Nucleomorph</keyword>
<evidence type="ECO:0000256" key="1">
    <source>
        <dbReference type="ARBA" id="ARBA00022980"/>
    </source>
</evidence>
<sequence>MIKKIIISTKTYNLIKYSNIITFKSQIELDKKNMKKIIKKLFGYKIEKINSLIGNKGYKKFFIKIDKHYSVSEIISNLGFKIV</sequence>
<organism evidence="3 4">
    <name type="scientific">Lotharella oceanica</name>
    <dbReference type="NCBI Taxonomy" id="641309"/>
    <lineage>
        <taxon>Eukaryota</taxon>
        <taxon>Sar</taxon>
        <taxon>Rhizaria</taxon>
        <taxon>Cercozoa</taxon>
        <taxon>Chlorarachniophyceae</taxon>
        <taxon>Lotharella</taxon>
    </lineage>
</organism>
<keyword evidence="2" id="KW-0687">Ribonucleoprotein</keyword>
<dbReference type="EMBL" id="CP006627">
    <property type="protein sequence ID" value="AIB09643.1"/>
    <property type="molecule type" value="Genomic_DNA"/>
</dbReference>
<dbReference type="AlphaFoldDB" id="A0A060DFP0"/>
<keyword evidence="1 3" id="KW-0689">Ribosomal protein</keyword>
<dbReference type="InterPro" id="IPR012678">
    <property type="entry name" value="Ribosomal_uL23/eL15/eS24_sf"/>
</dbReference>
<dbReference type="SUPFAM" id="SSF54189">
    <property type="entry name" value="Ribosomal proteins S24e, L23 and L15e"/>
    <property type="match status" value="1"/>
</dbReference>
<dbReference type="Proteomes" id="UP000243670">
    <property type="component" value="Nucleomorph 1"/>
</dbReference>
<accession>A0A060DFP0</accession>
<dbReference type="InterPro" id="IPR012677">
    <property type="entry name" value="Nucleotide-bd_a/b_plait_sf"/>
</dbReference>
<evidence type="ECO:0000256" key="2">
    <source>
        <dbReference type="ARBA" id="ARBA00023274"/>
    </source>
</evidence>
<reference evidence="3 4" key="1">
    <citation type="journal article" date="2014" name="BMC Genomics">
        <title>Nucleomorph and plastid genome sequences of the chlorarachniophyte Lotharella oceanica: convergent reductive evolution and frequent recombination in nucleomorph-bearing algae.</title>
        <authorList>
            <person name="Tanifuji G."/>
            <person name="Onodera N.T."/>
            <person name="Brown M.W."/>
            <person name="Curtis B.A."/>
            <person name="Roger A.J."/>
            <person name="Ka-Shu Wong G."/>
            <person name="Melkonian M."/>
            <person name="Archibald J.M."/>
        </authorList>
    </citation>
    <scope>NUCLEOTIDE SEQUENCE [LARGE SCALE GENOMIC DNA]</scope>
    <source>
        <strain evidence="3 4">CCMP622</strain>
    </source>
</reference>
<dbReference type="GO" id="GO:0006412">
    <property type="term" value="P:translation"/>
    <property type="evidence" value="ECO:0007669"/>
    <property type="project" value="InterPro"/>
</dbReference>